<dbReference type="InterPro" id="IPR036397">
    <property type="entry name" value="RNaseH_sf"/>
</dbReference>
<dbReference type="GO" id="GO:0005634">
    <property type="term" value="C:nucleus"/>
    <property type="evidence" value="ECO:0007669"/>
    <property type="project" value="TreeGrafter"/>
</dbReference>
<organism evidence="4 6">
    <name type="scientific">Cannabis sativa</name>
    <name type="common">Hemp</name>
    <name type="synonym">Marijuana</name>
    <dbReference type="NCBI Taxonomy" id="3483"/>
    <lineage>
        <taxon>Eukaryota</taxon>
        <taxon>Viridiplantae</taxon>
        <taxon>Streptophyta</taxon>
        <taxon>Embryophyta</taxon>
        <taxon>Tracheophyta</taxon>
        <taxon>Spermatophyta</taxon>
        <taxon>Magnoliopsida</taxon>
        <taxon>eudicotyledons</taxon>
        <taxon>Gunneridae</taxon>
        <taxon>Pentapetalae</taxon>
        <taxon>rosids</taxon>
        <taxon>fabids</taxon>
        <taxon>Rosales</taxon>
        <taxon>Cannabaceae</taxon>
        <taxon>Cannabis</taxon>
    </lineage>
</organism>
<dbReference type="SUPFAM" id="SSF53098">
    <property type="entry name" value="Ribonuclease H-like"/>
    <property type="match status" value="2"/>
</dbReference>
<evidence type="ECO:0000313" key="6">
    <source>
        <dbReference type="Proteomes" id="UP000583929"/>
    </source>
</evidence>
<dbReference type="GO" id="GO:0006139">
    <property type="term" value="P:nucleobase-containing compound metabolic process"/>
    <property type="evidence" value="ECO:0007669"/>
    <property type="project" value="InterPro"/>
</dbReference>
<dbReference type="Pfam" id="PF01612">
    <property type="entry name" value="DNA_pol_A_exo1"/>
    <property type="match status" value="2"/>
</dbReference>
<dbReference type="InterPro" id="IPR051132">
    <property type="entry name" value="3-5_Exonuclease_domain"/>
</dbReference>
<dbReference type="SMART" id="SM00474">
    <property type="entry name" value="35EXOc"/>
    <property type="match status" value="2"/>
</dbReference>
<evidence type="ECO:0000256" key="2">
    <source>
        <dbReference type="ARBA" id="ARBA00022801"/>
    </source>
</evidence>
<proteinExistence type="predicted"/>
<keyword evidence="6" id="KW-1185">Reference proteome</keyword>
<evidence type="ECO:0000256" key="1">
    <source>
        <dbReference type="ARBA" id="ARBA00022722"/>
    </source>
</evidence>
<dbReference type="EMBL" id="JAATIQ010000130">
    <property type="protein sequence ID" value="KAF4379152.1"/>
    <property type="molecule type" value="Genomic_DNA"/>
</dbReference>
<dbReference type="Gene3D" id="3.30.420.10">
    <property type="entry name" value="Ribonuclease H-like superfamily/Ribonuclease H"/>
    <property type="match status" value="2"/>
</dbReference>
<feature type="domain" description="3'-5' exonuclease" evidence="3">
    <location>
        <begin position="31"/>
        <end position="215"/>
    </location>
</feature>
<dbReference type="Proteomes" id="UP000583929">
    <property type="component" value="Unassembled WGS sequence"/>
</dbReference>
<dbReference type="AlphaFoldDB" id="A0A7J6G8N0"/>
<evidence type="ECO:0000259" key="3">
    <source>
        <dbReference type="SMART" id="SM00474"/>
    </source>
</evidence>
<sequence>MEPTPITIVNHGLDSQTHDLYDVQVGPITVRTLVTISASMVDSWIEDIKRINNQSLGHLIVGLDVEWRPSFNRYVENPVAIIQLCVGPRCLIFQLLHADSVPSSLAEFLGNADYSFVGVGVGADVEKLLVDYQLSVRKPVELGNLAANKYGDRSLKNAGLKRLASFVLGMQIEKPKRITMSRWDNPYLNSSQVQYACVDAYLSFEIGKKPKTMIITIVDHQDNSYTHNNYDVKIGLVTTVRTLVTISGSMVHSWIQDIKRIHSQSLHRLIVGLDVEWRPSFTSGVESPVAIIQLCVDDKCLIFQLLHADYIPNSLSEFLGNSNHNFVGVGVVADVEKLRRHYQLYVRNPVELGNLAAYKRQDQSLKNQGLQRLATYVLGLDLDKPRSVTMSWWDNRYLNYSQVKYACVDAYASSEIGKVLMAEPE</sequence>
<evidence type="ECO:0000313" key="5">
    <source>
        <dbReference type="EMBL" id="KAF4399425.1"/>
    </source>
</evidence>
<dbReference type="InterPro" id="IPR012337">
    <property type="entry name" value="RNaseH-like_sf"/>
</dbReference>
<reference evidence="4 6" key="1">
    <citation type="journal article" date="2020" name="bioRxiv">
        <title>Sequence and annotation of 42 cannabis genomes reveals extensive copy number variation in cannabinoid synthesis and pathogen resistance genes.</title>
        <authorList>
            <person name="Mckernan K.J."/>
            <person name="Helbert Y."/>
            <person name="Kane L.T."/>
            <person name="Ebling H."/>
            <person name="Zhang L."/>
            <person name="Liu B."/>
            <person name="Eaton Z."/>
            <person name="Mclaughlin S."/>
            <person name="Kingan S."/>
            <person name="Baybayan P."/>
            <person name="Concepcion G."/>
            <person name="Jordan M."/>
            <person name="Riva A."/>
            <person name="Barbazuk W."/>
            <person name="Harkins T."/>
        </authorList>
    </citation>
    <scope>NUCLEOTIDE SEQUENCE [LARGE SCALE GENOMIC DNA]</scope>
    <source>
        <strain evidence="6">cv. Jamaican Lion 4</strain>
        <strain evidence="4">Father</strain>
        <tissue evidence="4">Leaf</tissue>
    </source>
</reference>
<dbReference type="GO" id="GO:0008408">
    <property type="term" value="F:3'-5' exonuclease activity"/>
    <property type="evidence" value="ECO:0007669"/>
    <property type="project" value="InterPro"/>
</dbReference>
<dbReference type="GO" id="GO:0003676">
    <property type="term" value="F:nucleic acid binding"/>
    <property type="evidence" value="ECO:0007669"/>
    <property type="project" value="InterPro"/>
</dbReference>
<name>A0A7J6G8N0_CANSA</name>
<evidence type="ECO:0000313" key="4">
    <source>
        <dbReference type="EMBL" id="KAF4379152.1"/>
    </source>
</evidence>
<dbReference type="PANTHER" id="PTHR13620:SF105">
    <property type="entry name" value="OS01G0737700 PROTEIN"/>
    <property type="match status" value="1"/>
</dbReference>
<gene>
    <name evidence="4" type="ORF">G4B88_010546</name>
    <name evidence="5" type="ORF">G4B88_022508</name>
</gene>
<protein>
    <recommendedName>
        <fullName evidence="3">3'-5' exonuclease domain-containing protein</fullName>
    </recommendedName>
</protein>
<accession>A0A7J6G8N0</accession>
<keyword evidence="1" id="KW-0540">Nuclease</keyword>
<feature type="non-terminal residue" evidence="4">
    <location>
        <position position="1"/>
    </location>
</feature>
<dbReference type="InterPro" id="IPR002562">
    <property type="entry name" value="3'-5'_exonuclease_dom"/>
</dbReference>
<dbReference type="PANTHER" id="PTHR13620">
    <property type="entry name" value="3-5 EXONUCLEASE"/>
    <property type="match status" value="1"/>
</dbReference>
<dbReference type="EMBL" id="JAATIQ010000021">
    <property type="protein sequence ID" value="KAF4399425.1"/>
    <property type="molecule type" value="Genomic_DNA"/>
</dbReference>
<comment type="caution">
    <text evidence="4">The sequence shown here is derived from an EMBL/GenBank/DDBJ whole genome shotgun (WGS) entry which is preliminary data.</text>
</comment>
<dbReference type="FunFam" id="3.30.420.10:FF:000054">
    <property type="entry name" value="Werner Syndrome-like exonuclease"/>
    <property type="match status" value="2"/>
</dbReference>
<dbReference type="GO" id="GO:0005737">
    <property type="term" value="C:cytoplasm"/>
    <property type="evidence" value="ECO:0007669"/>
    <property type="project" value="TreeGrafter"/>
</dbReference>
<dbReference type="CDD" id="cd06141">
    <property type="entry name" value="WRN_exo"/>
    <property type="match status" value="2"/>
</dbReference>
<feature type="domain" description="3'-5' exonuclease" evidence="3">
    <location>
        <begin position="237"/>
        <end position="425"/>
    </location>
</feature>
<keyword evidence="2" id="KW-0378">Hydrolase</keyword>